<dbReference type="Gene3D" id="1.20.1280.50">
    <property type="match status" value="1"/>
</dbReference>
<dbReference type="Proteomes" id="UP001556367">
    <property type="component" value="Unassembled WGS sequence"/>
</dbReference>
<accession>A0ABR3K067</accession>
<protein>
    <recommendedName>
        <fullName evidence="1">F-box domain-containing protein</fullName>
    </recommendedName>
</protein>
<evidence type="ECO:0000259" key="1">
    <source>
        <dbReference type="PROSITE" id="PS50181"/>
    </source>
</evidence>
<proteinExistence type="predicted"/>
<dbReference type="EMBL" id="JASNQZ010000001">
    <property type="protein sequence ID" value="KAL0961161.1"/>
    <property type="molecule type" value="Genomic_DNA"/>
</dbReference>
<name>A0ABR3K067_9AGAR</name>
<organism evidence="2 3">
    <name type="scientific">Hohenbuehelia grisea</name>
    <dbReference type="NCBI Taxonomy" id="104357"/>
    <lineage>
        <taxon>Eukaryota</taxon>
        <taxon>Fungi</taxon>
        <taxon>Dikarya</taxon>
        <taxon>Basidiomycota</taxon>
        <taxon>Agaricomycotina</taxon>
        <taxon>Agaricomycetes</taxon>
        <taxon>Agaricomycetidae</taxon>
        <taxon>Agaricales</taxon>
        <taxon>Pleurotineae</taxon>
        <taxon>Pleurotaceae</taxon>
        <taxon>Hohenbuehelia</taxon>
    </lineage>
</organism>
<keyword evidence="3" id="KW-1185">Reference proteome</keyword>
<dbReference type="PROSITE" id="PS50181">
    <property type="entry name" value="FBOX"/>
    <property type="match status" value="1"/>
</dbReference>
<dbReference type="SUPFAM" id="SSF81383">
    <property type="entry name" value="F-box domain"/>
    <property type="match status" value="1"/>
</dbReference>
<dbReference type="InterPro" id="IPR001810">
    <property type="entry name" value="F-box_dom"/>
</dbReference>
<gene>
    <name evidence="2" type="ORF">HGRIS_006133</name>
</gene>
<sequence>MTITYRLINLNRLPIDLFLEILSFLPLPDLIRARCVCQHWRRLALKASLTPSRRRLLQLYYDILASPAFIPTRSAVIDYLRPFDRADYVQNVYAAMTLLLKQPRFESCHAASTGTVSSVELCYLPLDFETWVMEWPARAVISWAWPGLDTMFGAHNGGPICPYGANRLSPHRKPTWLPFQPEEDEEAHGQSFHRCNTIALEVWDEGSGKSQYLMLTPCAKRLWGGVYSTQPGGVREPVAETWIGYQRDTLKRLERWFQENNRDA</sequence>
<dbReference type="CDD" id="cd09917">
    <property type="entry name" value="F-box_SF"/>
    <property type="match status" value="1"/>
</dbReference>
<dbReference type="SMART" id="SM00256">
    <property type="entry name" value="FBOX"/>
    <property type="match status" value="1"/>
</dbReference>
<evidence type="ECO:0000313" key="2">
    <source>
        <dbReference type="EMBL" id="KAL0961161.1"/>
    </source>
</evidence>
<dbReference type="InterPro" id="IPR036047">
    <property type="entry name" value="F-box-like_dom_sf"/>
</dbReference>
<feature type="domain" description="F-box" evidence="1">
    <location>
        <begin position="7"/>
        <end position="56"/>
    </location>
</feature>
<evidence type="ECO:0000313" key="3">
    <source>
        <dbReference type="Proteomes" id="UP001556367"/>
    </source>
</evidence>
<reference evidence="3" key="1">
    <citation type="submission" date="2024-06" db="EMBL/GenBank/DDBJ databases">
        <title>Multi-omics analyses provide insights into the biosynthesis of the anticancer antibiotic pleurotin in Hohenbuehelia grisea.</title>
        <authorList>
            <person name="Weaver J.A."/>
            <person name="Alberti F."/>
        </authorList>
    </citation>
    <scope>NUCLEOTIDE SEQUENCE [LARGE SCALE GENOMIC DNA]</scope>
    <source>
        <strain evidence="3">T-177</strain>
    </source>
</reference>
<comment type="caution">
    <text evidence="2">The sequence shown here is derived from an EMBL/GenBank/DDBJ whole genome shotgun (WGS) entry which is preliminary data.</text>
</comment>
<dbReference type="Pfam" id="PF00646">
    <property type="entry name" value="F-box"/>
    <property type="match status" value="1"/>
</dbReference>